<evidence type="ECO:0000259" key="10">
    <source>
        <dbReference type="Pfam" id="PF05649"/>
    </source>
</evidence>
<dbReference type="RefSeq" id="XP_012238165.2">
    <property type="nucleotide sequence ID" value="XM_012382742.3"/>
</dbReference>
<dbReference type="Gene3D" id="3.40.390.10">
    <property type="entry name" value="Collagenase (Catalytic Domain)"/>
    <property type="match status" value="1"/>
</dbReference>
<evidence type="ECO:0000313" key="12">
    <source>
        <dbReference type="RefSeq" id="XP_012238165.2"/>
    </source>
</evidence>
<gene>
    <name evidence="12" type="primary">LOC100745815</name>
</gene>
<dbReference type="GO" id="GO:0046872">
    <property type="term" value="F:metal ion binding"/>
    <property type="evidence" value="ECO:0007669"/>
    <property type="project" value="UniProtKB-KW"/>
</dbReference>
<dbReference type="Pfam" id="PF01431">
    <property type="entry name" value="Peptidase_M13"/>
    <property type="match status" value="1"/>
</dbReference>
<dbReference type="AlphaFoldDB" id="A0A6P3UP04"/>
<comment type="subcellular location">
    <subcellularLocation>
        <location evidence="2">Cell membrane</location>
        <topology evidence="2">Single-pass type II membrane protein</topology>
    </subcellularLocation>
</comment>
<comment type="similarity">
    <text evidence="3">Belongs to the peptidase M13 family.</text>
</comment>
<dbReference type="PRINTS" id="PR00786">
    <property type="entry name" value="NEPRILYSIN"/>
</dbReference>
<feature type="domain" description="Peptidase M13 C-terminal" evidence="9">
    <location>
        <begin position="591"/>
        <end position="801"/>
    </location>
</feature>
<dbReference type="PANTHER" id="PTHR11733">
    <property type="entry name" value="ZINC METALLOPROTEASE FAMILY M13 NEPRILYSIN-RELATED"/>
    <property type="match status" value="1"/>
</dbReference>
<evidence type="ECO:0000256" key="5">
    <source>
        <dbReference type="ARBA" id="ARBA00022723"/>
    </source>
</evidence>
<dbReference type="OrthoDB" id="7701039at2759"/>
<dbReference type="PANTHER" id="PTHR11733:SF167">
    <property type="entry name" value="FI17812P1-RELATED"/>
    <property type="match status" value="1"/>
</dbReference>
<proteinExistence type="inferred from homology"/>
<evidence type="ECO:0000256" key="8">
    <source>
        <dbReference type="ARBA" id="ARBA00023049"/>
    </source>
</evidence>
<protein>
    <submittedName>
        <fullName evidence="12">Membrane metallo-endopeptidase-like 1 isoform X1</fullName>
    </submittedName>
</protein>
<keyword evidence="4" id="KW-0645">Protease</keyword>
<keyword evidence="6" id="KW-0378">Hydrolase</keyword>
<evidence type="ECO:0000259" key="9">
    <source>
        <dbReference type="Pfam" id="PF01431"/>
    </source>
</evidence>
<dbReference type="GO" id="GO:0004222">
    <property type="term" value="F:metalloendopeptidase activity"/>
    <property type="evidence" value="ECO:0007669"/>
    <property type="project" value="InterPro"/>
</dbReference>
<dbReference type="GO" id="GO:0016485">
    <property type="term" value="P:protein processing"/>
    <property type="evidence" value="ECO:0007669"/>
    <property type="project" value="TreeGrafter"/>
</dbReference>
<feature type="domain" description="Peptidase M13 N-terminal" evidence="10">
    <location>
        <begin position="130"/>
        <end position="533"/>
    </location>
</feature>
<keyword evidence="8" id="KW-0482">Metalloprotease</keyword>
<reference evidence="12" key="1">
    <citation type="submission" date="2025-08" db="UniProtKB">
        <authorList>
            <consortium name="RefSeq"/>
        </authorList>
    </citation>
    <scope>IDENTIFICATION</scope>
</reference>
<dbReference type="InterPro" id="IPR008753">
    <property type="entry name" value="Peptidase_M13_N"/>
</dbReference>
<name>A0A6P3UP04_BOMIM</name>
<evidence type="ECO:0000256" key="7">
    <source>
        <dbReference type="ARBA" id="ARBA00022833"/>
    </source>
</evidence>
<dbReference type="GeneID" id="100745815"/>
<keyword evidence="7" id="KW-0862">Zinc</keyword>
<evidence type="ECO:0000256" key="1">
    <source>
        <dbReference type="ARBA" id="ARBA00001947"/>
    </source>
</evidence>
<dbReference type="Pfam" id="PF05649">
    <property type="entry name" value="Peptidase_M13_N"/>
    <property type="match status" value="1"/>
</dbReference>
<evidence type="ECO:0000256" key="3">
    <source>
        <dbReference type="ARBA" id="ARBA00007357"/>
    </source>
</evidence>
<dbReference type="InterPro" id="IPR042089">
    <property type="entry name" value="Peptidase_M13_dom_2"/>
</dbReference>
<dbReference type="Gene3D" id="1.10.1380.10">
    <property type="entry name" value="Neutral endopeptidase , domain2"/>
    <property type="match status" value="1"/>
</dbReference>
<dbReference type="GO" id="GO:0005886">
    <property type="term" value="C:plasma membrane"/>
    <property type="evidence" value="ECO:0007669"/>
    <property type="project" value="UniProtKB-SubCell"/>
</dbReference>
<dbReference type="KEGG" id="bim:100745815"/>
<dbReference type="InterPro" id="IPR000718">
    <property type="entry name" value="Peptidase_M13"/>
</dbReference>
<evidence type="ECO:0000256" key="2">
    <source>
        <dbReference type="ARBA" id="ARBA00004401"/>
    </source>
</evidence>
<dbReference type="CDD" id="cd08662">
    <property type="entry name" value="M13"/>
    <property type="match status" value="1"/>
</dbReference>
<dbReference type="PROSITE" id="PS51885">
    <property type="entry name" value="NEPRILYSIN"/>
    <property type="match status" value="1"/>
</dbReference>
<dbReference type="InterPro" id="IPR018497">
    <property type="entry name" value="Peptidase_M13_C"/>
</dbReference>
<sequence>MRRNYFRNSVWRVCNVLHGDKCTGKCRCKNHSSDQLIEISYNASVIYNYYRLFGSVINAGNSDSIISIVVNINGIISQTMLLEICLSSLIIFIDARATDVTNDGRSVCLTEECKRFATRILTNMNASADPCVDFYEYACSNWPTIHSLPLGENSWQLRAISDNENKKRIEEMMKMKLRGDETLPVKVAKQWYKTCMNTEDMNKRGMEPILFILNEIGGWPIIIGKNKWNDSEQKWQNIDDYYAHLRGSNLLHDVRVTAYGDTKEETVVLDVPDMPPYSWMLEEFSEADNVTLTITDKRDFSYWKYIVKIISKTAEAGGFNTTSSQLEEEIEDIFNFEWKLLKISSMVNDYVNMTVADFQKWYDNLKPRTQKSMVNWIDKIVSIFNESGIDISEDTMLKVTSPDYYEKLIPLLDETPSRTIVNYLHWSFVSSMITETTDEMRELDEKMTGNDSNVQENRSDWCIKKMELTKVVAHVEYVRRYFSDDMIETALNALDDIEEEMKIQIKESNWANKKIKDLALRRIKFIKKNIGYPDWYNNATIMENYSANLTMGPKYFENALEVQRYYKFKELRLLKYKDVAEPWIIDPLTLNAIYLSQSNSITVPLANLQEPFFSRNQPNTINYALTGFLLAHELHHPFDELRRLFNERGEEINWPDEMTKQYYKSAQCFVDQYDNYTLDGTSSGPKIKNYGNQTFDENMPDTMGLKTAFKAYKRREIINGKPESTLPGLEMFSNDQIFFLSSANLWCETRDSQTLVTDAKLDIHSIGRLRSIGALSNNEDFSATFSCPLGSPMSPKKKCNIWKI</sequence>
<evidence type="ECO:0000313" key="11">
    <source>
        <dbReference type="Proteomes" id="UP000515180"/>
    </source>
</evidence>
<dbReference type="InterPro" id="IPR024079">
    <property type="entry name" value="MetalloPept_cat_dom_sf"/>
</dbReference>
<keyword evidence="5" id="KW-0479">Metal-binding</keyword>
<evidence type="ECO:0000256" key="6">
    <source>
        <dbReference type="ARBA" id="ARBA00022801"/>
    </source>
</evidence>
<accession>A0A6P3UP04</accession>
<dbReference type="SUPFAM" id="SSF55486">
    <property type="entry name" value="Metalloproteases ('zincins'), catalytic domain"/>
    <property type="match status" value="1"/>
</dbReference>
<evidence type="ECO:0000256" key="4">
    <source>
        <dbReference type="ARBA" id="ARBA00022670"/>
    </source>
</evidence>
<comment type="cofactor">
    <cofactor evidence="1">
        <name>Zn(2+)</name>
        <dbReference type="ChEBI" id="CHEBI:29105"/>
    </cofactor>
</comment>
<dbReference type="Proteomes" id="UP000515180">
    <property type="component" value="Unplaced"/>
</dbReference>
<organism evidence="11 12">
    <name type="scientific">Bombus impatiens</name>
    <name type="common">Bumblebee</name>
    <dbReference type="NCBI Taxonomy" id="132113"/>
    <lineage>
        <taxon>Eukaryota</taxon>
        <taxon>Metazoa</taxon>
        <taxon>Ecdysozoa</taxon>
        <taxon>Arthropoda</taxon>
        <taxon>Hexapoda</taxon>
        <taxon>Insecta</taxon>
        <taxon>Pterygota</taxon>
        <taxon>Neoptera</taxon>
        <taxon>Endopterygota</taxon>
        <taxon>Hymenoptera</taxon>
        <taxon>Apocrita</taxon>
        <taxon>Aculeata</taxon>
        <taxon>Apoidea</taxon>
        <taxon>Anthophila</taxon>
        <taxon>Apidae</taxon>
        <taxon>Bombus</taxon>
        <taxon>Pyrobombus</taxon>
    </lineage>
</organism>
<keyword evidence="11" id="KW-1185">Reference proteome</keyword>